<comment type="caution">
    <text evidence="2">The sequence shown here is derived from an EMBL/GenBank/DDBJ whole genome shotgun (WGS) entry which is preliminary data.</text>
</comment>
<evidence type="ECO:0000256" key="1">
    <source>
        <dbReference type="SAM" id="Phobius"/>
    </source>
</evidence>
<dbReference type="RefSeq" id="WP_141464815.1">
    <property type="nucleotide sequence ID" value="NZ_RBZW01000027.1"/>
</dbReference>
<dbReference type="EMBL" id="RBZW01000027">
    <property type="protein sequence ID" value="THE64709.1"/>
    <property type="molecule type" value="Genomic_DNA"/>
</dbReference>
<dbReference type="Proteomes" id="UP000318864">
    <property type="component" value="Unassembled WGS sequence"/>
</dbReference>
<dbReference type="AlphaFoldDB" id="A0A4S3TKP5"/>
<dbReference type="PANTHER" id="PTHR43471">
    <property type="entry name" value="ABC TRANSPORTER PERMEASE"/>
    <property type="match status" value="1"/>
</dbReference>
<accession>A0A4S3TKP5</accession>
<protein>
    <submittedName>
        <fullName evidence="2">ABC transporter permease</fullName>
    </submittedName>
</protein>
<dbReference type="GO" id="GO:0005886">
    <property type="term" value="C:plasma membrane"/>
    <property type="evidence" value="ECO:0007669"/>
    <property type="project" value="UniProtKB-SubCell"/>
</dbReference>
<keyword evidence="1" id="KW-0812">Transmembrane</keyword>
<feature type="transmembrane region" description="Helical" evidence="1">
    <location>
        <begin position="41"/>
        <end position="68"/>
    </location>
</feature>
<proteinExistence type="predicted"/>
<name>A0A4S3TKP5_9EURY</name>
<organism evidence="2 3">
    <name type="scientific">Salinadaptatus halalkaliphilus</name>
    <dbReference type="NCBI Taxonomy" id="2419781"/>
    <lineage>
        <taxon>Archaea</taxon>
        <taxon>Methanobacteriati</taxon>
        <taxon>Methanobacteriota</taxon>
        <taxon>Stenosarchaea group</taxon>
        <taxon>Halobacteria</taxon>
        <taxon>Halobacteriales</taxon>
        <taxon>Natrialbaceae</taxon>
        <taxon>Salinadaptatus</taxon>
    </lineage>
</organism>
<dbReference type="PANTHER" id="PTHR43471:SF1">
    <property type="entry name" value="ABC TRANSPORTER PERMEASE PROTEIN NOSY-RELATED"/>
    <property type="match status" value="1"/>
</dbReference>
<feature type="transmembrane region" description="Helical" evidence="1">
    <location>
        <begin position="116"/>
        <end position="145"/>
    </location>
</feature>
<reference evidence="2 3" key="1">
    <citation type="submission" date="2018-10" db="EMBL/GenBank/DDBJ databases">
        <title>Natronolimnobius sp. XQ-INN 246 isolated from Inner Mongolia Autonomous Region of China.</title>
        <authorList>
            <person name="Xue Q."/>
        </authorList>
    </citation>
    <scope>NUCLEOTIDE SEQUENCE [LARGE SCALE GENOMIC DNA]</scope>
    <source>
        <strain evidence="2 3">XQ-INN 246</strain>
    </source>
</reference>
<feature type="transmembrane region" description="Helical" evidence="1">
    <location>
        <begin position="74"/>
        <end position="95"/>
    </location>
</feature>
<dbReference type="OrthoDB" id="313530at2157"/>
<evidence type="ECO:0000313" key="3">
    <source>
        <dbReference type="Proteomes" id="UP000318864"/>
    </source>
</evidence>
<feature type="transmembrane region" description="Helical" evidence="1">
    <location>
        <begin position="165"/>
        <end position="191"/>
    </location>
</feature>
<gene>
    <name evidence="2" type="ORF">D8Y22_11370</name>
</gene>
<dbReference type="GO" id="GO:0140359">
    <property type="term" value="F:ABC-type transporter activity"/>
    <property type="evidence" value="ECO:0007669"/>
    <property type="project" value="InterPro"/>
</dbReference>
<feature type="transmembrane region" description="Helical" evidence="1">
    <location>
        <begin position="265"/>
        <end position="286"/>
    </location>
</feature>
<feature type="transmembrane region" description="Helical" evidence="1">
    <location>
        <begin position="198"/>
        <end position="221"/>
    </location>
</feature>
<dbReference type="Pfam" id="PF12679">
    <property type="entry name" value="ABC2_membrane_2"/>
    <property type="match status" value="1"/>
</dbReference>
<keyword evidence="1" id="KW-0472">Membrane</keyword>
<keyword evidence="1" id="KW-1133">Transmembrane helix</keyword>
<keyword evidence="3" id="KW-1185">Reference proteome</keyword>
<sequence length="288" mass="29493">MAADESAAVDAGEQTTASTARRRRLETIFRRELRTVARTRTFLLLAAALAAVTLGVTWVGGGFTAGYLPAVVDLLTPMELLVPIVAIAFGYRAILGDEQRGELDVLETYPVSARELVVGVYAGRAVGLAATVVVALGLVGIAIAVTGDDTLRMYASHSGADSPILFARFLVLTVVFALVVLAVAIALSALVSETKSALAVAVVALVVLLIGLDLALVYGLAAGLIGDGELIHSLAVSPLSAYRGLVLETTVGVASGTGPRIASPLASLLGFAVWTGGSLAVAVWGVSR</sequence>
<evidence type="ECO:0000313" key="2">
    <source>
        <dbReference type="EMBL" id="THE64709.1"/>
    </source>
</evidence>